<evidence type="ECO:0000313" key="6">
    <source>
        <dbReference type="Proteomes" id="UP000293172"/>
    </source>
</evidence>
<keyword evidence="5" id="KW-1185">Reference proteome</keyword>
<evidence type="ECO:0000313" key="3">
    <source>
        <dbReference type="EMBL" id="TBU97140.1"/>
    </source>
</evidence>
<protein>
    <submittedName>
        <fullName evidence="3">Uncharacterized protein</fullName>
    </submittedName>
</protein>
<dbReference type="RefSeq" id="WP_131174312.1">
    <property type="nucleotide sequence ID" value="NZ_QJUL01000002.1"/>
</dbReference>
<proteinExistence type="predicted"/>
<dbReference type="AlphaFoldDB" id="A0A4Q9RAC2"/>
<evidence type="ECO:0000256" key="2">
    <source>
        <dbReference type="SAM" id="Phobius"/>
    </source>
</evidence>
<evidence type="ECO:0000313" key="5">
    <source>
        <dbReference type="Proteomes" id="UP000291334"/>
    </source>
</evidence>
<dbReference type="EMBL" id="QJUM01000004">
    <property type="protein sequence ID" value="TBV08518.1"/>
    <property type="molecule type" value="Genomic_DNA"/>
</dbReference>
<reference evidence="5 6" key="1">
    <citation type="submission" date="2018-06" db="EMBL/GenBank/DDBJ databases">
        <title>Three novel Pseudomonas species isolated from symptomatic oak.</title>
        <authorList>
            <person name="Bueno-Gonzalez V."/>
            <person name="Brady C."/>
        </authorList>
    </citation>
    <scope>NUCLEOTIDE SEQUENCE [LARGE SCALE GENOMIC DNA]</scope>
    <source>
        <strain evidence="4 5">P26B</strain>
        <strain evidence="3 6">P6B</strain>
    </source>
</reference>
<dbReference type="EMBL" id="QJUL01000002">
    <property type="protein sequence ID" value="TBU97140.1"/>
    <property type="molecule type" value="Genomic_DNA"/>
</dbReference>
<keyword evidence="2" id="KW-0472">Membrane</keyword>
<gene>
    <name evidence="4" type="ORF">DNK34_04435</name>
    <name evidence="3" type="ORF">DNK44_02825</name>
</gene>
<comment type="caution">
    <text evidence="3">The sequence shown here is derived from an EMBL/GenBank/DDBJ whole genome shotgun (WGS) entry which is preliminary data.</text>
</comment>
<feature type="region of interest" description="Disordered" evidence="1">
    <location>
        <begin position="136"/>
        <end position="156"/>
    </location>
</feature>
<feature type="compositionally biased region" description="Gly residues" evidence="1">
    <location>
        <begin position="143"/>
        <end position="156"/>
    </location>
</feature>
<name>A0A4Q9RAC2_9GAMM</name>
<feature type="transmembrane region" description="Helical" evidence="2">
    <location>
        <begin position="75"/>
        <end position="98"/>
    </location>
</feature>
<accession>A0A4Q9RAC2</accession>
<evidence type="ECO:0000256" key="1">
    <source>
        <dbReference type="SAM" id="MobiDB-lite"/>
    </source>
</evidence>
<keyword evidence="2" id="KW-0812">Transmembrane</keyword>
<dbReference type="Proteomes" id="UP000291334">
    <property type="component" value="Unassembled WGS sequence"/>
</dbReference>
<sequence length="156" mass="15961">MLTALFCFIAGVLAAPLGGLLQLSVLALFSGVLADHQSLTAAQRHWRSTWLRLMAIGFSLGLFYVAMLIADNVPIPLVDFASGAAGIALAFLLFRWLIRQQENSPMASTSADALGSASFIHLSSHAGTHDGYSDCTADSGSSCDGGGGDGGGGGGD</sequence>
<evidence type="ECO:0000313" key="4">
    <source>
        <dbReference type="EMBL" id="TBV08518.1"/>
    </source>
</evidence>
<keyword evidence="2" id="KW-1133">Transmembrane helix</keyword>
<dbReference type="Proteomes" id="UP000293172">
    <property type="component" value="Unassembled WGS sequence"/>
</dbReference>
<organism evidence="3 6">
    <name type="scientific">Phytopseudomonas dryadis</name>
    <dbReference type="NCBI Taxonomy" id="2487520"/>
    <lineage>
        <taxon>Bacteria</taxon>
        <taxon>Pseudomonadati</taxon>
        <taxon>Pseudomonadota</taxon>
        <taxon>Gammaproteobacteria</taxon>
        <taxon>Pseudomonadales</taxon>
        <taxon>Pseudomonadaceae</taxon>
        <taxon>Phytopseudomonas</taxon>
    </lineage>
</organism>
<feature type="transmembrane region" description="Helical" evidence="2">
    <location>
        <begin position="49"/>
        <end position="69"/>
    </location>
</feature>